<evidence type="ECO:0000313" key="2">
    <source>
        <dbReference type="EMBL" id="HEC78192.1"/>
    </source>
</evidence>
<name>A0A9C9JZK5_UNCW3</name>
<feature type="domain" description="HTH arsR-type" evidence="1">
    <location>
        <begin position="12"/>
        <end position="92"/>
    </location>
</feature>
<reference evidence="2" key="1">
    <citation type="journal article" date="2020" name="mSystems">
        <title>Genome- and Community-Level Interaction Insights into Carbon Utilization and Element Cycling Functions of Hydrothermarchaeota in Hydrothermal Sediment.</title>
        <authorList>
            <person name="Zhou Z."/>
            <person name="Liu Y."/>
            <person name="Xu W."/>
            <person name="Pan J."/>
            <person name="Luo Z.H."/>
            <person name="Li M."/>
        </authorList>
    </citation>
    <scope>NUCLEOTIDE SEQUENCE</scope>
    <source>
        <strain evidence="2">HyVt-388</strain>
    </source>
</reference>
<gene>
    <name evidence="2" type="ORF">ENI34_03505</name>
</gene>
<evidence type="ECO:0000313" key="3">
    <source>
        <dbReference type="Proteomes" id="UP000885826"/>
    </source>
</evidence>
<dbReference type="InterPro" id="IPR001845">
    <property type="entry name" value="HTH_ArsR_DNA-bd_dom"/>
</dbReference>
<protein>
    <submittedName>
        <fullName evidence="2">ArsR family transcriptional regulator</fullName>
    </submittedName>
</protein>
<dbReference type="InterPro" id="IPR036388">
    <property type="entry name" value="WH-like_DNA-bd_sf"/>
</dbReference>
<dbReference type="InterPro" id="IPR036390">
    <property type="entry name" value="WH_DNA-bd_sf"/>
</dbReference>
<accession>A0A9C9JZK5</accession>
<dbReference type="Pfam" id="PF01022">
    <property type="entry name" value="HTH_5"/>
    <property type="match status" value="1"/>
</dbReference>
<sequence>MKIVEKKYRGSQVCRVLGYPIAYAITRMLLEKGPMSLDEIVKRVRRSKPTVCNHLAKLKLANIVRYDKQWRRTSYWIKYPEEVRQFMKICEKLVARTTRRLKKDY</sequence>
<dbReference type="SUPFAM" id="SSF46785">
    <property type="entry name" value="Winged helix' DNA-binding domain"/>
    <property type="match status" value="1"/>
</dbReference>
<dbReference type="InterPro" id="IPR011991">
    <property type="entry name" value="ArsR-like_HTH"/>
</dbReference>
<dbReference type="CDD" id="cd00090">
    <property type="entry name" value="HTH_ARSR"/>
    <property type="match status" value="1"/>
</dbReference>
<dbReference type="EMBL" id="DRIG01000038">
    <property type="protein sequence ID" value="HEC78192.1"/>
    <property type="molecule type" value="Genomic_DNA"/>
</dbReference>
<comment type="caution">
    <text evidence="2">The sequence shown here is derived from an EMBL/GenBank/DDBJ whole genome shotgun (WGS) entry which is preliminary data.</text>
</comment>
<dbReference type="SMART" id="SM00418">
    <property type="entry name" value="HTH_ARSR"/>
    <property type="match status" value="1"/>
</dbReference>
<dbReference type="Proteomes" id="UP000885826">
    <property type="component" value="Unassembled WGS sequence"/>
</dbReference>
<organism evidence="2 3">
    <name type="scientific">candidate division WOR-3 bacterium</name>
    <dbReference type="NCBI Taxonomy" id="2052148"/>
    <lineage>
        <taxon>Bacteria</taxon>
        <taxon>Bacteria division WOR-3</taxon>
    </lineage>
</organism>
<dbReference type="GO" id="GO:0003700">
    <property type="term" value="F:DNA-binding transcription factor activity"/>
    <property type="evidence" value="ECO:0007669"/>
    <property type="project" value="InterPro"/>
</dbReference>
<proteinExistence type="predicted"/>
<evidence type="ECO:0000259" key="1">
    <source>
        <dbReference type="SMART" id="SM00418"/>
    </source>
</evidence>
<dbReference type="AlphaFoldDB" id="A0A9C9JZK5"/>
<dbReference type="Gene3D" id="1.10.10.10">
    <property type="entry name" value="Winged helix-like DNA-binding domain superfamily/Winged helix DNA-binding domain"/>
    <property type="match status" value="1"/>
</dbReference>